<evidence type="ECO:0000313" key="5">
    <source>
        <dbReference type="Proteomes" id="UP000289886"/>
    </source>
</evidence>
<feature type="repeat" description="TPR" evidence="1">
    <location>
        <begin position="961"/>
        <end position="994"/>
    </location>
</feature>
<dbReference type="Proteomes" id="UP000289886">
    <property type="component" value="Unassembled WGS sequence"/>
</dbReference>
<feature type="domain" description="Tetratricopeptide repeat protein 7 N-terminal" evidence="3">
    <location>
        <begin position="1"/>
        <end position="264"/>
    </location>
</feature>
<feature type="repeat" description="TPR" evidence="1">
    <location>
        <begin position="893"/>
        <end position="926"/>
    </location>
</feature>
<dbReference type="PROSITE" id="PS50005">
    <property type="entry name" value="TPR"/>
    <property type="match status" value="2"/>
</dbReference>
<dbReference type="InterPro" id="IPR011990">
    <property type="entry name" value="TPR-like_helical_dom_sf"/>
</dbReference>
<feature type="domain" description="Tetratricopeptide repeat protein 7 N-terminal" evidence="3">
    <location>
        <begin position="284"/>
        <end position="407"/>
    </location>
</feature>
<dbReference type="InterPro" id="IPR045819">
    <property type="entry name" value="TTC7_N"/>
</dbReference>
<evidence type="ECO:0000313" key="4">
    <source>
        <dbReference type="EMBL" id="RXN01757.1"/>
    </source>
</evidence>
<dbReference type="SMART" id="SM00028">
    <property type="entry name" value="TPR"/>
    <property type="match status" value="4"/>
</dbReference>
<dbReference type="SUPFAM" id="SSF48452">
    <property type="entry name" value="TPR-like"/>
    <property type="match status" value="2"/>
</dbReference>
<sequence>MAARLSFSQYRLEAEIERCRGECQWDRIPELVQQVNLARIHEHDDFGILLLAESLLEECLQENTAQLRDCTPLMEEKQPKLHQAKAHLSTILNRGKLQPKYLIEAMLVLAKLHYVEGSPRDALSMYARVGLESFAMENQQLYQSRLLAEALLIKGLSMERQHISAASQARLSERQEEALSCFEKACDITLLYLQELDKSVSSSHSKGVKSSGSASEFSPGFFLEAALQSAYVTHLKKGNLVRGQRRLRQVLRAVESKGTLNFKKVSCCHCPAVPHQHPPVFELQTAARQLVEVLLHTISEDCYWSPSSEPPPELQATEPSTHISYILDREPEQYSGDNLFCPQDNIEEALLLLLISESMANRDMVISRAPDQLEDRAVSLKDTSAVYDLLSIAMARRGQYAMLSECLERAMKFSFDEFHLWYQLALSLMACGRFFLSSSSSFILNSTSSLKGDQDKLNRKALETLKRAHKLDPDDPRISLYLSLQFALVRQISDAMAPLQRALKDGKDDLHCLHLLALLFTAQKHYQHAMDLINMAVSEHPDTFRYPHNTAQKHYQHDIDLINMAVSEHPDTFRYPHNTAQKHYQHDIDLINMAVSEHPDTFRYPHNTAQKHYQHDIDLINMAVSEHPDTFRYPHNTAQKHYQHDIDLINMAVSEHPDTFRYPHNTAQKHYQHDIDLINMAVSEHPDTFRYPHNTAQKHYQHDIDLINMAVSEHPDTFRYPHNTAQKHYQHDIDLINMAVSEHPDTFSLLFTKVKIEAVLRGPEEALLTCRAMLRLWQTSFHSSRSSEGDEGSSVDDSAPLSRKPSGLHLNLPDFQDPETGSQRTPSIAESRLEQAMSEMSAYSTTQRQGPVQMWTTLEHIWLQAAELFMEQQQLKEASFCVQEAGVLFPVSHGVLLMRGRLAELKGSMEEAKQLYDEALSINPQGVRILQSLGLILNRMGRSSLAEKVLRDAVQAQNTSHESWKCLGEVLQEQGRSEAAAECFLTALELESSSPIMPFTVIPREL</sequence>
<evidence type="ECO:0000256" key="2">
    <source>
        <dbReference type="SAM" id="MobiDB-lite"/>
    </source>
</evidence>
<dbReference type="GO" id="GO:0005886">
    <property type="term" value="C:plasma membrane"/>
    <property type="evidence" value="ECO:0007669"/>
    <property type="project" value="TreeGrafter"/>
</dbReference>
<organism evidence="4 5">
    <name type="scientific">Acipenser ruthenus</name>
    <name type="common">Sterlet sturgeon</name>
    <dbReference type="NCBI Taxonomy" id="7906"/>
    <lineage>
        <taxon>Eukaryota</taxon>
        <taxon>Metazoa</taxon>
        <taxon>Chordata</taxon>
        <taxon>Craniata</taxon>
        <taxon>Vertebrata</taxon>
        <taxon>Euteleostomi</taxon>
        <taxon>Actinopterygii</taxon>
        <taxon>Chondrostei</taxon>
        <taxon>Acipenseriformes</taxon>
        <taxon>Acipenseridae</taxon>
        <taxon>Acipenser</taxon>
    </lineage>
</organism>
<gene>
    <name evidence="4" type="ORF">EOD39_5303</name>
</gene>
<name>A0A662Z0E8_ACIRT</name>
<comment type="caution">
    <text evidence="4">The sequence shown here is derived from an EMBL/GenBank/DDBJ whole genome shotgun (WGS) entry which is preliminary data.</text>
</comment>
<dbReference type="PANTHER" id="PTHR23083:SF475">
    <property type="entry name" value="TETRATRICOPEPTIDE REPEAT PROTEIN 7A"/>
    <property type="match status" value="1"/>
</dbReference>
<proteinExistence type="predicted"/>
<dbReference type="GO" id="GO:0072659">
    <property type="term" value="P:protein localization to plasma membrane"/>
    <property type="evidence" value="ECO:0007669"/>
    <property type="project" value="TreeGrafter"/>
</dbReference>
<dbReference type="FunFam" id="1.25.40.10:FF:000066">
    <property type="entry name" value="Tetratricopeptide repeat domain 7A"/>
    <property type="match status" value="1"/>
</dbReference>
<evidence type="ECO:0000259" key="3">
    <source>
        <dbReference type="Pfam" id="PF19440"/>
    </source>
</evidence>
<dbReference type="InterPro" id="IPR051722">
    <property type="entry name" value="Endocytosis_PI4K-reg_protein"/>
</dbReference>
<dbReference type="Pfam" id="PF13181">
    <property type="entry name" value="TPR_8"/>
    <property type="match status" value="1"/>
</dbReference>
<keyword evidence="5" id="KW-1185">Reference proteome</keyword>
<accession>A0A662Z0E8</accession>
<dbReference type="PANTHER" id="PTHR23083">
    <property type="entry name" value="TETRATRICOPEPTIDE REPEAT PROTEIN, TPR"/>
    <property type="match status" value="1"/>
</dbReference>
<dbReference type="InterPro" id="IPR019734">
    <property type="entry name" value="TPR_rpt"/>
</dbReference>
<evidence type="ECO:0000256" key="1">
    <source>
        <dbReference type="PROSITE-ProRule" id="PRU00339"/>
    </source>
</evidence>
<protein>
    <submittedName>
        <fullName evidence="4">Tetratricopeptide repeat protein 7A</fullName>
    </submittedName>
</protein>
<feature type="region of interest" description="Disordered" evidence="2">
    <location>
        <begin position="783"/>
        <end position="827"/>
    </location>
</feature>
<dbReference type="EMBL" id="SCEB01000020">
    <property type="protein sequence ID" value="RXN01757.1"/>
    <property type="molecule type" value="Genomic_DNA"/>
</dbReference>
<dbReference type="GO" id="GO:0046854">
    <property type="term" value="P:phosphatidylinositol phosphate biosynthetic process"/>
    <property type="evidence" value="ECO:0007669"/>
    <property type="project" value="TreeGrafter"/>
</dbReference>
<keyword evidence="1" id="KW-0802">TPR repeat</keyword>
<dbReference type="Pfam" id="PF19440">
    <property type="entry name" value="TTC7_N"/>
    <property type="match status" value="2"/>
</dbReference>
<dbReference type="AlphaFoldDB" id="A0A662Z0E8"/>
<dbReference type="Gene3D" id="1.25.40.10">
    <property type="entry name" value="Tetratricopeptide repeat domain"/>
    <property type="match status" value="2"/>
</dbReference>
<reference evidence="4 5" key="1">
    <citation type="submission" date="2019-01" db="EMBL/GenBank/DDBJ databases">
        <title>Draft Genome and Complete Hox-Cluster Characterization of the Sterlet Sturgeon (Acipenser ruthenus).</title>
        <authorList>
            <person name="Wei Q."/>
        </authorList>
    </citation>
    <scope>NUCLEOTIDE SEQUENCE [LARGE SCALE GENOMIC DNA]</scope>
    <source>
        <strain evidence="4">WHYD16114868_AA</strain>
        <tissue evidence="4">Blood</tissue>
    </source>
</reference>